<proteinExistence type="predicted"/>
<reference evidence="1 2" key="1">
    <citation type="submission" date="2018-11" db="EMBL/GenBank/DDBJ databases">
        <title>Genome sequencing and analysis.</title>
        <authorList>
            <person name="Huang Y.-T."/>
        </authorList>
    </citation>
    <scope>NUCLEOTIDE SEQUENCE [LARGE SCALE GENOMIC DNA]</scope>
    <source>
        <strain evidence="1 2">SHIN</strain>
    </source>
</reference>
<dbReference type="Proteomes" id="UP000526233">
    <property type="component" value="Unassembled WGS sequence"/>
</dbReference>
<gene>
    <name evidence="1" type="ORF">EHE22_09610</name>
</gene>
<evidence type="ECO:0000313" key="1">
    <source>
        <dbReference type="EMBL" id="NNV20682.1"/>
    </source>
</evidence>
<dbReference type="EMBL" id="PKQI01000002">
    <property type="protein sequence ID" value="NNV20682.1"/>
    <property type="molecule type" value="Genomic_DNA"/>
</dbReference>
<dbReference type="RefSeq" id="WP_171379953.1">
    <property type="nucleotide sequence ID" value="NZ_PKQI01000002.1"/>
</dbReference>
<comment type="caution">
    <text evidence="1">The sequence shown here is derived from an EMBL/GenBank/DDBJ whole genome shotgun (WGS) entry which is preliminary data.</text>
</comment>
<organism evidence="1 2">
    <name type="scientific">Brucella pseudogrignonensis</name>
    <dbReference type="NCBI Taxonomy" id="419475"/>
    <lineage>
        <taxon>Bacteria</taxon>
        <taxon>Pseudomonadati</taxon>
        <taxon>Pseudomonadota</taxon>
        <taxon>Alphaproteobacteria</taxon>
        <taxon>Hyphomicrobiales</taxon>
        <taxon>Brucellaceae</taxon>
        <taxon>Brucella/Ochrobactrum group</taxon>
        <taxon>Brucella</taxon>
    </lineage>
</organism>
<dbReference type="AlphaFoldDB" id="A0A7Y3WWV9"/>
<accession>A0A7Y3WWV9</accession>
<name>A0A7Y3WWV9_9HYPH</name>
<sequence length="209" mass="23514">MSIILKVTAEKNRPPLRGFDHYWNVMMDCAMNAQSFTAQDILDKSNTRMADIVDFLRRLLKAQIIAEDGAITADGRPSYRVLVKQSATPKVRRDGTIIHGVSKQQAIWNYMRSEAGRAGFTAQDITVWQRAGDTKLDIGAVKSYVGLLFKAGYLHEVEKGRPGKLGTYRLQHHMNTGPKPPIILRARKIVFDQNRHEAVGQVEAVEVKQ</sequence>
<protein>
    <submittedName>
        <fullName evidence="1">Uncharacterized protein</fullName>
    </submittedName>
</protein>
<evidence type="ECO:0000313" key="2">
    <source>
        <dbReference type="Proteomes" id="UP000526233"/>
    </source>
</evidence>